<dbReference type="OrthoDB" id="8453126at2"/>
<name>A0A4Y8RU17_9HYPH</name>
<dbReference type="EMBL" id="SOZD01000001">
    <property type="protein sequence ID" value="TFF27428.1"/>
    <property type="molecule type" value="Genomic_DNA"/>
</dbReference>
<dbReference type="RefSeq" id="WP_134760026.1">
    <property type="nucleotide sequence ID" value="NZ_SOZD01000001.1"/>
</dbReference>
<evidence type="ECO:0000313" key="2">
    <source>
        <dbReference type="Proteomes" id="UP000298179"/>
    </source>
</evidence>
<proteinExistence type="predicted"/>
<evidence type="ECO:0000313" key="1">
    <source>
        <dbReference type="EMBL" id="TFF27428.1"/>
    </source>
</evidence>
<dbReference type="AlphaFoldDB" id="A0A4Y8RU17"/>
<accession>A0A4Y8RU17</accession>
<comment type="caution">
    <text evidence="1">The sequence shown here is derived from an EMBL/GenBank/DDBJ whole genome shotgun (WGS) entry which is preliminary data.</text>
</comment>
<organism evidence="1 2">
    <name type="scientific">Jiella endophytica</name>
    <dbReference type="NCBI Taxonomy" id="2558362"/>
    <lineage>
        <taxon>Bacteria</taxon>
        <taxon>Pseudomonadati</taxon>
        <taxon>Pseudomonadota</taxon>
        <taxon>Alphaproteobacteria</taxon>
        <taxon>Hyphomicrobiales</taxon>
        <taxon>Aurantimonadaceae</taxon>
        <taxon>Jiella</taxon>
    </lineage>
</organism>
<protein>
    <submittedName>
        <fullName evidence="1">Uncharacterized protein</fullName>
    </submittedName>
</protein>
<gene>
    <name evidence="1" type="ORF">E3C22_02920</name>
</gene>
<keyword evidence="2" id="KW-1185">Reference proteome</keyword>
<sequence length="62" mass="7286">MDDFRSDDLDGYLRPVRDDEVASNHRVWMNEQIAETLAKKERGEMNYAPLDQVRRAFKLDAS</sequence>
<reference evidence="1 2" key="1">
    <citation type="submission" date="2019-03" db="EMBL/GenBank/DDBJ databases">
        <title>Jiella endophytica sp. nov., a novel endophytic bacterium isolated from root of Ficus microcarpa Linn. f.</title>
        <authorList>
            <person name="Tuo L."/>
        </authorList>
    </citation>
    <scope>NUCLEOTIDE SEQUENCE [LARGE SCALE GENOMIC DNA]</scope>
    <source>
        <strain evidence="1 2">CBS5Q-3</strain>
    </source>
</reference>
<dbReference type="Proteomes" id="UP000298179">
    <property type="component" value="Unassembled WGS sequence"/>
</dbReference>